<dbReference type="GO" id="GO:0016301">
    <property type="term" value="F:kinase activity"/>
    <property type="evidence" value="ECO:0007669"/>
    <property type="project" value="UniProtKB-KW"/>
</dbReference>
<keyword evidence="7" id="KW-1185">Reference proteome</keyword>
<sequence length="331" mass="35117">MSRYDLFGLGNALVDHEFHVTDDMLSDLGIEKGLTTLIEPDRASLVLDTLSARAGAASKACGGSGANSVIAAACMGSSAYYTCQLGDDDNGHFYVNDMLDAGVDTHASDHMVEGVTGRCFVMVTPDAERTMNTSLGVTGDLKSDSLNTDIIANSRAIYLEGYLITSPVSRATAVQAKQIARENGVMVIGTFSDPGLTQYFKPQLEELFHGGVDLLFCNEEELAIFTGESDLDKGIAAIREWTQDLVVTLGERGALVMHGGTRTEIAGKPANAIDTNGAGDAFAGAFVHGLLSDWSHQRSASFACAVAAEVVETFGPRLTPARYAELRAQYA</sequence>
<name>A0A5Q2QBQ9_9GAMM</name>
<dbReference type="EMBL" id="CP045871">
    <property type="protein sequence ID" value="QGG79446.1"/>
    <property type="molecule type" value="Genomic_DNA"/>
</dbReference>
<evidence type="ECO:0000256" key="4">
    <source>
        <dbReference type="RuleBase" id="RU003704"/>
    </source>
</evidence>
<organism evidence="6 7">
    <name type="scientific">Litorivicinus lipolyticus</name>
    <dbReference type="NCBI Taxonomy" id="418701"/>
    <lineage>
        <taxon>Bacteria</taxon>
        <taxon>Pseudomonadati</taxon>
        <taxon>Pseudomonadota</taxon>
        <taxon>Gammaproteobacteria</taxon>
        <taxon>Oceanospirillales</taxon>
        <taxon>Litorivicinaceae</taxon>
        <taxon>Litorivicinus</taxon>
    </lineage>
</organism>
<feature type="domain" description="Carbohydrate kinase PfkB" evidence="5">
    <location>
        <begin position="47"/>
        <end position="318"/>
    </location>
</feature>
<proteinExistence type="inferred from homology"/>
<keyword evidence="2 4" id="KW-0808">Transferase</keyword>
<dbReference type="Proteomes" id="UP000388235">
    <property type="component" value="Chromosome"/>
</dbReference>
<evidence type="ECO:0000256" key="1">
    <source>
        <dbReference type="ARBA" id="ARBA00010688"/>
    </source>
</evidence>
<accession>A0A5Q2QBQ9</accession>
<dbReference type="PANTHER" id="PTHR43320:SF3">
    <property type="entry name" value="CARBOHYDRATE KINASE PFKB DOMAIN-CONTAINING PROTEIN"/>
    <property type="match status" value="1"/>
</dbReference>
<evidence type="ECO:0000256" key="3">
    <source>
        <dbReference type="ARBA" id="ARBA00022777"/>
    </source>
</evidence>
<dbReference type="OrthoDB" id="9813569at2"/>
<dbReference type="InterPro" id="IPR002173">
    <property type="entry name" value="Carboh/pur_kinase_PfkB_CS"/>
</dbReference>
<dbReference type="KEGG" id="llp:GH975_02225"/>
<evidence type="ECO:0000256" key="2">
    <source>
        <dbReference type="ARBA" id="ARBA00022679"/>
    </source>
</evidence>
<keyword evidence="3 4" id="KW-0418">Kinase</keyword>
<evidence type="ECO:0000313" key="7">
    <source>
        <dbReference type="Proteomes" id="UP000388235"/>
    </source>
</evidence>
<protein>
    <submittedName>
        <fullName evidence="6">Adenosine kinase</fullName>
    </submittedName>
</protein>
<comment type="similarity">
    <text evidence="1 4">Belongs to the carbohydrate kinase PfkB family.</text>
</comment>
<dbReference type="PRINTS" id="PR00990">
    <property type="entry name" value="RIBOKINASE"/>
</dbReference>
<gene>
    <name evidence="6" type="ORF">GH975_02225</name>
</gene>
<dbReference type="CDD" id="cd01168">
    <property type="entry name" value="adenosine_kinase"/>
    <property type="match status" value="1"/>
</dbReference>
<dbReference type="RefSeq" id="WP_153712950.1">
    <property type="nucleotide sequence ID" value="NZ_CP045871.1"/>
</dbReference>
<reference evidence="6 7" key="1">
    <citation type="submission" date="2019-11" db="EMBL/GenBank/DDBJ databases">
        <authorList>
            <person name="Khan S.A."/>
            <person name="Jeon C.O."/>
            <person name="Chun B.H."/>
        </authorList>
    </citation>
    <scope>NUCLEOTIDE SEQUENCE [LARGE SCALE GENOMIC DNA]</scope>
    <source>
        <strain evidence="6 7">IMCC 1097</strain>
    </source>
</reference>
<dbReference type="SUPFAM" id="SSF53613">
    <property type="entry name" value="Ribokinase-like"/>
    <property type="match status" value="1"/>
</dbReference>
<dbReference type="InterPro" id="IPR002139">
    <property type="entry name" value="Ribo/fructo_kinase"/>
</dbReference>
<dbReference type="InterPro" id="IPR029056">
    <property type="entry name" value="Ribokinase-like"/>
</dbReference>
<dbReference type="Gene3D" id="3.40.1190.20">
    <property type="match status" value="1"/>
</dbReference>
<dbReference type="Pfam" id="PF00294">
    <property type="entry name" value="PfkB"/>
    <property type="match status" value="1"/>
</dbReference>
<dbReference type="InterPro" id="IPR052700">
    <property type="entry name" value="Carb_kinase_PfkB-like"/>
</dbReference>
<dbReference type="AlphaFoldDB" id="A0A5Q2QBQ9"/>
<dbReference type="PROSITE" id="PS00584">
    <property type="entry name" value="PFKB_KINASES_2"/>
    <property type="match status" value="1"/>
</dbReference>
<dbReference type="InterPro" id="IPR011611">
    <property type="entry name" value="PfkB_dom"/>
</dbReference>
<evidence type="ECO:0000259" key="5">
    <source>
        <dbReference type="Pfam" id="PF00294"/>
    </source>
</evidence>
<evidence type="ECO:0000313" key="6">
    <source>
        <dbReference type="EMBL" id="QGG79446.1"/>
    </source>
</evidence>
<dbReference type="PANTHER" id="PTHR43320">
    <property type="entry name" value="SUGAR KINASE"/>
    <property type="match status" value="1"/>
</dbReference>